<sequence>MPARRPCPPGVRARRPCPASALDVRARPASVPGVRARRPCPASALDVRARPASVPGVRARPAFVLDVCARRRHPTSVPDRLGAGPDRGAHARAVPDGAYGQIGIGSSASDHRLDSATWHVPARVTCAP</sequence>
<feature type="region of interest" description="Disordered" evidence="1">
    <location>
        <begin position="74"/>
        <end position="98"/>
    </location>
</feature>
<evidence type="ECO:0000256" key="1">
    <source>
        <dbReference type="SAM" id="MobiDB-lite"/>
    </source>
</evidence>
<name>A0A939PK21_9ACTN</name>
<keyword evidence="3" id="KW-1185">Reference proteome</keyword>
<evidence type="ECO:0000313" key="2">
    <source>
        <dbReference type="EMBL" id="MBO2453568.1"/>
    </source>
</evidence>
<dbReference type="RefSeq" id="WP_208261587.1">
    <property type="nucleotide sequence ID" value="NZ_JAGEOJ010000021.1"/>
</dbReference>
<protein>
    <submittedName>
        <fullName evidence="2">Uncharacterized protein</fullName>
    </submittedName>
</protein>
<evidence type="ECO:0000313" key="3">
    <source>
        <dbReference type="Proteomes" id="UP000669179"/>
    </source>
</evidence>
<organism evidence="2 3">
    <name type="scientific">Actinomadura barringtoniae</name>
    <dbReference type="NCBI Taxonomy" id="1427535"/>
    <lineage>
        <taxon>Bacteria</taxon>
        <taxon>Bacillati</taxon>
        <taxon>Actinomycetota</taxon>
        <taxon>Actinomycetes</taxon>
        <taxon>Streptosporangiales</taxon>
        <taxon>Thermomonosporaceae</taxon>
        <taxon>Actinomadura</taxon>
    </lineage>
</organism>
<dbReference type="Proteomes" id="UP000669179">
    <property type="component" value="Unassembled WGS sequence"/>
</dbReference>
<dbReference type="EMBL" id="JAGEOJ010000021">
    <property type="protein sequence ID" value="MBO2453568.1"/>
    <property type="molecule type" value="Genomic_DNA"/>
</dbReference>
<gene>
    <name evidence="2" type="ORF">J4573_41215</name>
</gene>
<reference evidence="2" key="1">
    <citation type="submission" date="2021-03" db="EMBL/GenBank/DDBJ databases">
        <authorList>
            <person name="Kanchanasin P."/>
            <person name="Saeng-In P."/>
            <person name="Phongsopitanun W."/>
            <person name="Yuki M."/>
            <person name="Kudo T."/>
            <person name="Ohkuma M."/>
            <person name="Tanasupawat S."/>
        </authorList>
    </citation>
    <scope>NUCLEOTIDE SEQUENCE</scope>
    <source>
        <strain evidence="2">GKU 128</strain>
    </source>
</reference>
<dbReference type="AlphaFoldDB" id="A0A939PK21"/>
<proteinExistence type="predicted"/>
<comment type="caution">
    <text evidence="2">The sequence shown here is derived from an EMBL/GenBank/DDBJ whole genome shotgun (WGS) entry which is preliminary data.</text>
</comment>
<accession>A0A939PK21</accession>